<dbReference type="AlphaFoldDB" id="A0A9W4URQ0"/>
<dbReference type="InterPro" id="IPR041698">
    <property type="entry name" value="Methyltransf_25"/>
</dbReference>
<keyword evidence="3" id="KW-1185">Reference proteome</keyword>
<gene>
    <name evidence="2" type="ORF">PDIGIT_LOCUS14106</name>
</gene>
<dbReference type="Proteomes" id="UP001152607">
    <property type="component" value="Unassembled WGS sequence"/>
</dbReference>
<evidence type="ECO:0000259" key="1">
    <source>
        <dbReference type="Pfam" id="PF13649"/>
    </source>
</evidence>
<proteinExistence type="predicted"/>
<comment type="caution">
    <text evidence="2">The sequence shown here is derived from an EMBL/GenBank/DDBJ whole genome shotgun (WGS) entry which is preliminary data.</text>
</comment>
<evidence type="ECO:0000313" key="3">
    <source>
        <dbReference type="Proteomes" id="UP001152607"/>
    </source>
</evidence>
<evidence type="ECO:0000313" key="2">
    <source>
        <dbReference type="EMBL" id="CAI6340920.1"/>
    </source>
</evidence>
<feature type="domain" description="Methyltransferase" evidence="1">
    <location>
        <begin position="55"/>
        <end position="151"/>
    </location>
</feature>
<protein>
    <recommendedName>
        <fullName evidence="1">Methyltransferase domain-containing protein</fullName>
    </recommendedName>
</protein>
<organism evidence="2 3">
    <name type="scientific">Periconia digitata</name>
    <dbReference type="NCBI Taxonomy" id="1303443"/>
    <lineage>
        <taxon>Eukaryota</taxon>
        <taxon>Fungi</taxon>
        <taxon>Dikarya</taxon>
        <taxon>Ascomycota</taxon>
        <taxon>Pezizomycotina</taxon>
        <taxon>Dothideomycetes</taxon>
        <taxon>Pleosporomycetidae</taxon>
        <taxon>Pleosporales</taxon>
        <taxon>Massarineae</taxon>
        <taxon>Periconiaceae</taxon>
        <taxon>Periconia</taxon>
    </lineage>
</organism>
<accession>A0A9W4URQ0</accession>
<name>A0A9W4URQ0_9PLEO</name>
<dbReference type="EMBL" id="CAOQHR010000011">
    <property type="protein sequence ID" value="CAI6340920.1"/>
    <property type="molecule type" value="Genomic_DNA"/>
</dbReference>
<dbReference type="Pfam" id="PF13649">
    <property type="entry name" value="Methyltransf_25"/>
    <property type="match status" value="1"/>
</dbReference>
<reference evidence="2" key="1">
    <citation type="submission" date="2023-01" db="EMBL/GenBank/DDBJ databases">
        <authorList>
            <person name="Van Ghelder C."/>
            <person name="Rancurel C."/>
        </authorList>
    </citation>
    <scope>NUCLEOTIDE SEQUENCE</scope>
    <source>
        <strain evidence="2">CNCM I-4278</strain>
    </source>
</reference>
<dbReference type="CDD" id="cd02440">
    <property type="entry name" value="AdoMet_MTases"/>
    <property type="match status" value="1"/>
</dbReference>
<dbReference type="OrthoDB" id="2013972at2759"/>
<dbReference type="InterPro" id="IPR029063">
    <property type="entry name" value="SAM-dependent_MTases_sf"/>
</dbReference>
<dbReference type="SUPFAM" id="SSF53335">
    <property type="entry name" value="S-adenosyl-L-methionine-dependent methyltransferases"/>
    <property type="match status" value="1"/>
</dbReference>
<sequence>MNISQDAIPPQARALITGAAKVATYESTGERVTSQFVEHNLNLIPAIAPGSIIHDNACGSGTVTRAILTNPSPPTNIQIYATDIDQPFLDKFSTDATSNAWPVTISNQRGEALSFADETFTHSFTNIGIIFFSSAGLDGAKEIQRTLKPGGFAVVNCWQSVAWQPAVFAVHAHFRSKHPFPAPTTNWIDGKHIRKVMLDAGFAEEKMKVEASEAWIKVGGGDAGFRVWVEKTWAYLAGIAGWFEDDEKDWEDEVNMMVKVLKSLGEDKGVRVGDGEVLLRASQWVVVAEK</sequence>
<dbReference type="Gene3D" id="3.40.50.150">
    <property type="entry name" value="Vaccinia Virus protein VP39"/>
    <property type="match status" value="1"/>
</dbReference>